<gene>
    <name evidence="2" type="ORF">ENN52_00285</name>
</gene>
<dbReference type="Pfam" id="PF11074">
    <property type="entry name" value="DUF2779"/>
    <property type="match status" value="1"/>
</dbReference>
<dbReference type="EMBL" id="DSBY01000016">
    <property type="protein sequence ID" value="HDS62577.1"/>
    <property type="molecule type" value="Genomic_DNA"/>
</dbReference>
<dbReference type="Proteomes" id="UP000885648">
    <property type="component" value="Unassembled WGS sequence"/>
</dbReference>
<protein>
    <submittedName>
        <fullName evidence="2">DUF2779 domain-containing protein</fullName>
    </submittedName>
</protein>
<accession>A0A831LPJ6</accession>
<sequence length="353" mass="39457">MAYTAMVLSLCGLEISTVSLLLVSPAFRLGMDISALFTETECTEAVLQRVEEFKKYFTTVKEVLHTPQPPSPPLSFTCKNCPIFHECHGKDIENHIFTIPSLREKKFTSLVNQGIVRIEDIPGDFELTENQKRHVECVQCGETSIGSGLQGALDKIVWPARYLDFETTMTAIPLYPETAPYCKIPIQYSIHTCPACGTIGSHSEYLADHTQDCRRCLAERLIEDLDGEGSVLAYSPFEKTTITGLIKDFPDLGGSLQDIIDRIVDLEKIVKTINHPQFKGRTSIKVVLPVMVPGMSYDNLAIGDGDTAMATFALMAKGFFEPEEAEKKRQEMLEYCKQDTLAMVRLHQKLAHL</sequence>
<organism evidence="2">
    <name type="scientific">Methanofollis liminatans</name>
    <dbReference type="NCBI Taxonomy" id="2201"/>
    <lineage>
        <taxon>Archaea</taxon>
        <taxon>Methanobacteriati</taxon>
        <taxon>Methanobacteriota</taxon>
        <taxon>Stenosarchaea group</taxon>
        <taxon>Methanomicrobia</taxon>
        <taxon>Methanomicrobiales</taxon>
        <taxon>Methanomicrobiaceae</taxon>
        <taxon>Methanofollis</taxon>
    </lineage>
</organism>
<name>A0A831LPJ6_9EURY</name>
<proteinExistence type="predicted"/>
<dbReference type="InterPro" id="IPR021301">
    <property type="entry name" value="DUF2779"/>
</dbReference>
<reference evidence="2" key="1">
    <citation type="journal article" date="2020" name="mSystems">
        <title>Genome- and Community-Level Interaction Insights into Carbon Utilization and Element Cycling Functions of Hydrothermarchaeota in Hydrothermal Sediment.</title>
        <authorList>
            <person name="Zhou Z."/>
            <person name="Liu Y."/>
            <person name="Xu W."/>
            <person name="Pan J."/>
            <person name="Luo Z.H."/>
            <person name="Li M."/>
        </authorList>
    </citation>
    <scope>NUCLEOTIDE SEQUENCE</scope>
    <source>
        <strain evidence="2">SpSt-1183</strain>
    </source>
</reference>
<feature type="domain" description="DUF2779" evidence="1">
    <location>
        <begin position="162"/>
        <end position="283"/>
    </location>
</feature>
<comment type="caution">
    <text evidence="2">The sequence shown here is derived from an EMBL/GenBank/DDBJ whole genome shotgun (WGS) entry which is preliminary data.</text>
</comment>
<dbReference type="AlphaFoldDB" id="A0A831LPJ6"/>
<evidence type="ECO:0000313" key="2">
    <source>
        <dbReference type="EMBL" id="HDS62577.1"/>
    </source>
</evidence>
<evidence type="ECO:0000259" key="1">
    <source>
        <dbReference type="Pfam" id="PF11074"/>
    </source>
</evidence>